<organism evidence="8 9">
    <name type="scientific">Exidia glandulosa HHB12029</name>
    <dbReference type="NCBI Taxonomy" id="1314781"/>
    <lineage>
        <taxon>Eukaryota</taxon>
        <taxon>Fungi</taxon>
        <taxon>Dikarya</taxon>
        <taxon>Basidiomycota</taxon>
        <taxon>Agaricomycotina</taxon>
        <taxon>Agaricomycetes</taxon>
        <taxon>Auriculariales</taxon>
        <taxon>Exidiaceae</taxon>
        <taxon>Exidia</taxon>
    </lineage>
</organism>
<dbReference type="GO" id="GO:0006355">
    <property type="term" value="P:regulation of DNA-templated transcription"/>
    <property type="evidence" value="ECO:0007669"/>
    <property type="project" value="InterPro"/>
</dbReference>
<dbReference type="OrthoDB" id="2162994at2759"/>
<dbReference type="PROSITE" id="PS50112">
    <property type="entry name" value="PAS"/>
    <property type="match status" value="1"/>
</dbReference>
<dbReference type="InterPro" id="IPR000014">
    <property type="entry name" value="PAS"/>
</dbReference>
<keyword evidence="1" id="KW-0479">Metal-binding</keyword>
<keyword evidence="3" id="KW-0862">Zinc</keyword>
<dbReference type="CDD" id="cd00130">
    <property type="entry name" value="PAS"/>
    <property type="match status" value="1"/>
</dbReference>
<dbReference type="InterPro" id="IPR052138">
    <property type="entry name" value="GATA_ZnFinger_Domain"/>
</dbReference>
<dbReference type="PROSITE" id="PS50114">
    <property type="entry name" value="GATA_ZN_FINGER_2"/>
    <property type="match status" value="1"/>
</dbReference>
<dbReference type="PROSITE" id="PS00344">
    <property type="entry name" value="GATA_ZN_FINGER_1"/>
    <property type="match status" value="1"/>
</dbReference>
<keyword evidence="9" id="KW-1185">Reference proteome</keyword>
<feature type="region of interest" description="Disordered" evidence="5">
    <location>
        <begin position="131"/>
        <end position="154"/>
    </location>
</feature>
<dbReference type="Gene3D" id="3.30.50.10">
    <property type="entry name" value="Erythroid Transcription Factor GATA-1, subunit A"/>
    <property type="match status" value="1"/>
</dbReference>
<reference evidence="8 9" key="1">
    <citation type="journal article" date="2016" name="Mol. Biol. Evol.">
        <title>Comparative Genomics of Early-Diverging Mushroom-Forming Fungi Provides Insights into the Origins of Lignocellulose Decay Capabilities.</title>
        <authorList>
            <person name="Nagy L.G."/>
            <person name="Riley R."/>
            <person name="Tritt A."/>
            <person name="Adam C."/>
            <person name="Daum C."/>
            <person name="Floudas D."/>
            <person name="Sun H."/>
            <person name="Yadav J.S."/>
            <person name="Pangilinan J."/>
            <person name="Larsson K.H."/>
            <person name="Matsuura K."/>
            <person name="Barry K."/>
            <person name="Labutti K."/>
            <person name="Kuo R."/>
            <person name="Ohm R.A."/>
            <person name="Bhattacharya S.S."/>
            <person name="Shirouzu T."/>
            <person name="Yoshinaga Y."/>
            <person name="Martin F.M."/>
            <person name="Grigoriev I.V."/>
            <person name="Hibbett D.S."/>
        </authorList>
    </citation>
    <scope>NUCLEOTIDE SEQUENCE [LARGE SCALE GENOMIC DNA]</scope>
    <source>
        <strain evidence="8 9">HHB12029</strain>
    </source>
</reference>
<keyword evidence="2 4" id="KW-0863">Zinc-finger</keyword>
<evidence type="ECO:0000256" key="4">
    <source>
        <dbReference type="PROSITE-ProRule" id="PRU00094"/>
    </source>
</evidence>
<dbReference type="InterPro" id="IPR013655">
    <property type="entry name" value="PAS_fold_3"/>
</dbReference>
<dbReference type="Proteomes" id="UP000077266">
    <property type="component" value="Unassembled WGS sequence"/>
</dbReference>
<dbReference type="AlphaFoldDB" id="A0A165KDS8"/>
<dbReference type="SUPFAM" id="SSF57716">
    <property type="entry name" value="Glucocorticoid receptor-like (DNA-binding domain)"/>
    <property type="match status" value="1"/>
</dbReference>
<dbReference type="STRING" id="1314781.A0A165KDS8"/>
<gene>
    <name evidence="8" type="ORF">EXIGLDRAFT_765562</name>
</gene>
<name>A0A165KDS8_EXIGL</name>
<evidence type="ECO:0000259" key="7">
    <source>
        <dbReference type="PROSITE" id="PS50114"/>
    </source>
</evidence>
<evidence type="ECO:0000313" key="8">
    <source>
        <dbReference type="EMBL" id="KZV96182.1"/>
    </source>
</evidence>
<dbReference type="CDD" id="cd00202">
    <property type="entry name" value="ZnF_GATA"/>
    <property type="match status" value="1"/>
</dbReference>
<proteinExistence type="predicted"/>
<feature type="non-terminal residue" evidence="8">
    <location>
        <position position="1"/>
    </location>
</feature>
<evidence type="ECO:0000256" key="1">
    <source>
        <dbReference type="ARBA" id="ARBA00022723"/>
    </source>
</evidence>
<dbReference type="GO" id="GO:0008270">
    <property type="term" value="F:zinc ion binding"/>
    <property type="evidence" value="ECO:0007669"/>
    <property type="project" value="UniProtKB-KW"/>
</dbReference>
<feature type="domain" description="GATA-type" evidence="7">
    <location>
        <begin position="243"/>
        <end position="272"/>
    </location>
</feature>
<evidence type="ECO:0000259" key="6">
    <source>
        <dbReference type="PROSITE" id="PS50112"/>
    </source>
</evidence>
<evidence type="ECO:0000256" key="5">
    <source>
        <dbReference type="SAM" id="MobiDB-lite"/>
    </source>
</evidence>
<dbReference type="SMART" id="SM00401">
    <property type="entry name" value="ZnF_GATA"/>
    <property type="match status" value="1"/>
</dbReference>
<evidence type="ECO:0008006" key="10">
    <source>
        <dbReference type="Google" id="ProtNLM"/>
    </source>
</evidence>
<feature type="domain" description="PAS" evidence="6">
    <location>
        <begin position="1"/>
        <end position="53"/>
    </location>
</feature>
<dbReference type="EMBL" id="KV425946">
    <property type="protein sequence ID" value="KZV96182.1"/>
    <property type="molecule type" value="Genomic_DNA"/>
</dbReference>
<sequence length="290" mass="32618">LSVQGKVLFCTRSVRELLGYRETDLLDSNLVDYIHESDQNTYMWQLSQTLRTLREFDCVLRFREKRQTNSTTPPFKFMEVKAIPRVQDMTQTCSCVVATCRPYPSKHMEVYQSIIDLKLENERLTKALAEQPEVQVEPHTAPLVQSSWRPSSPQYTRYAPPPGLPPFMQSSQSLPNVLDFTGMMPLNFNTVLPSLGPPLVAAPGPSSSRIDAPLVHVQRSSTMDVDHYEQPKKKRRTFKQLVCSDCGRTDSPEWRKGPLGPKTLCNACGLRYSKKRNEVAGGGAGSSALP</sequence>
<dbReference type="Pfam" id="PF08447">
    <property type="entry name" value="PAS_3"/>
    <property type="match status" value="1"/>
</dbReference>
<evidence type="ECO:0000313" key="9">
    <source>
        <dbReference type="Proteomes" id="UP000077266"/>
    </source>
</evidence>
<protein>
    <recommendedName>
        <fullName evidence="10">GATA-domain-containing protein</fullName>
    </recommendedName>
</protein>
<dbReference type="PANTHER" id="PTHR47255:SF4">
    <property type="entry name" value="GATA ZINC FINGER DOMAIN-CONTAINING PROTEIN 12"/>
    <property type="match status" value="1"/>
</dbReference>
<dbReference type="InParanoid" id="A0A165KDS8"/>
<dbReference type="PANTHER" id="PTHR47255">
    <property type="entry name" value="GATA TRANSCRIPTION FACTOR 22-RELATED"/>
    <property type="match status" value="1"/>
</dbReference>
<dbReference type="InterPro" id="IPR013088">
    <property type="entry name" value="Znf_NHR/GATA"/>
</dbReference>
<evidence type="ECO:0000256" key="2">
    <source>
        <dbReference type="ARBA" id="ARBA00022771"/>
    </source>
</evidence>
<feature type="compositionally biased region" description="Polar residues" evidence="5">
    <location>
        <begin position="143"/>
        <end position="154"/>
    </location>
</feature>
<dbReference type="InterPro" id="IPR000679">
    <property type="entry name" value="Znf_GATA"/>
</dbReference>
<dbReference type="InterPro" id="IPR035965">
    <property type="entry name" value="PAS-like_dom_sf"/>
</dbReference>
<evidence type="ECO:0000256" key="3">
    <source>
        <dbReference type="ARBA" id="ARBA00022833"/>
    </source>
</evidence>
<dbReference type="Pfam" id="PF00320">
    <property type="entry name" value="GATA"/>
    <property type="match status" value="1"/>
</dbReference>
<accession>A0A165KDS8</accession>
<dbReference type="GO" id="GO:0043565">
    <property type="term" value="F:sequence-specific DNA binding"/>
    <property type="evidence" value="ECO:0007669"/>
    <property type="project" value="InterPro"/>
</dbReference>
<dbReference type="Gene3D" id="3.30.450.20">
    <property type="entry name" value="PAS domain"/>
    <property type="match status" value="1"/>
</dbReference>
<dbReference type="SUPFAM" id="SSF55785">
    <property type="entry name" value="PYP-like sensor domain (PAS domain)"/>
    <property type="match status" value="1"/>
</dbReference>